<evidence type="ECO:0000313" key="3">
    <source>
        <dbReference type="EMBL" id="EGT31184.1"/>
    </source>
</evidence>
<dbReference type="InParanoid" id="G0M902"/>
<dbReference type="GO" id="GO:0030001">
    <property type="term" value="P:metal ion transport"/>
    <property type="evidence" value="ECO:0007669"/>
    <property type="project" value="TreeGrafter"/>
</dbReference>
<keyword evidence="2" id="KW-0732">Signal</keyword>
<protein>
    <recommendedName>
        <fullName evidence="5">Ion transport domain-containing protein</fullName>
    </recommendedName>
</protein>
<dbReference type="PANTHER" id="PTHR13800:SF36">
    <property type="entry name" value="ION_TRANS DOMAIN-CONTAINING PROTEIN-RELATED"/>
    <property type="match status" value="1"/>
</dbReference>
<dbReference type="GO" id="GO:0005261">
    <property type="term" value="F:monoatomic cation channel activity"/>
    <property type="evidence" value="ECO:0007669"/>
    <property type="project" value="TreeGrafter"/>
</dbReference>
<dbReference type="Proteomes" id="UP000008068">
    <property type="component" value="Unassembled WGS sequence"/>
</dbReference>
<feature type="transmembrane region" description="Helical" evidence="1">
    <location>
        <begin position="139"/>
        <end position="163"/>
    </location>
</feature>
<dbReference type="OrthoDB" id="5869674at2759"/>
<keyword evidence="1" id="KW-0812">Transmembrane</keyword>
<dbReference type="HOGENOM" id="CLU_1176331_0_0_1"/>
<dbReference type="GO" id="GO:0005886">
    <property type="term" value="C:plasma membrane"/>
    <property type="evidence" value="ECO:0007669"/>
    <property type="project" value="TreeGrafter"/>
</dbReference>
<reference evidence="4" key="1">
    <citation type="submission" date="2011-07" db="EMBL/GenBank/DDBJ databases">
        <authorList>
            <consortium name="Caenorhabditis brenneri Sequencing and Analysis Consortium"/>
            <person name="Wilson R.K."/>
        </authorList>
    </citation>
    <scope>NUCLEOTIDE SEQUENCE [LARGE SCALE GENOMIC DNA]</scope>
    <source>
        <strain evidence="4">PB2801</strain>
    </source>
</reference>
<evidence type="ECO:0008006" key="5">
    <source>
        <dbReference type="Google" id="ProtNLM"/>
    </source>
</evidence>
<dbReference type="AlphaFoldDB" id="G0M902"/>
<feature type="chain" id="PRO_5003402930" description="Ion transport domain-containing protein" evidence="2">
    <location>
        <begin position="22"/>
        <end position="236"/>
    </location>
</feature>
<evidence type="ECO:0000256" key="1">
    <source>
        <dbReference type="SAM" id="Phobius"/>
    </source>
</evidence>
<dbReference type="InterPro" id="IPR050927">
    <property type="entry name" value="TRPM"/>
</dbReference>
<feature type="transmembrane region" description="Helical" evidence="1">
    <location>
        <begin position="85"/>
        <end position="105"/>
    </location>
</feature>
<keyword evidence="1" id="KW-0472">Membrane</keyword>
<evidence type="ECO:0000313" key="4">
    <source>
        <dbReference type="Proteomes" id="UP000008068"/>
    </source>
</evidence>
<keyword evidence="1" id="KW-1133">Transmembrane helix</keyword>
<keyword evidence="4" id="KW-1185">Reference proteome</keyword>
<dbReference type="EMBL" id="GL379787">
    <property type="protein sequence ID" value="EGT31184.1"/>
    <property type="molecule type" value="Genomic_DNA"/>
</dbReference>
<gene>
    <name evidence="3" type="ORF">CAEBREN_13629</name>
</gene>
<accession>G0M902</accession>
<name>G0M902_CAEBE</name>
<dbReference type="PANTHER" id="PTHR13800">
    <property type="entry name" value="TRANSIENT RECEPTOR POTENTIAL CATION CHANNEL, SUBFAMILY M, MEMBER 6"/>
    <property type="match status" value="1"/>
</dbReference>
<sequence length="236" mass="27248">MFVFIFCAFWFVLAVTHVGLTRDFTTSENTFVYTITSIGKFEIFGNVEEPGSNGNLPDCSNYTRTIHHLFSMNYAEASCLFRSTLLPFLVFTYVFVNAVLLVNLLTAQLSKEYDEEYENCRYYHGYLKYDELSKIEAKLLFPPPFSILYALLHGLLFILKLVFKPFKLVRIGGWCDTCYQFLEKNTVKRMKGTPYQIVRVLDTPDGLDDIVKRSIQDFLTAKTQSQEATNSQRNCS</sequence>
<proteinExistence type="predicted"/>
<evidence type="ECO:0000256" key="2">
    <source>
        <dbReference type="SAM" id="SignalP"/>
    </source>
</evidence>
<feature type="signal peptide" evidence="2">
    <location>
        <begin position="1"/>
        <end position="21"/>
    </location>
</feature>
<organism evidence="4">
    <name type="scientific">Caenorhabditis brenneri</name>
    <name type="common">Nematode worm</name>
    <dbReference type="NCBI Taxonomy" id="135651"/>
    <lineage>
        <taxon>Eukaryota</taxon>
        <taxon>Metazoa</taxon>
        <taxon>Ecdysozoa</taxon>
        <taxon>Nematoda</taxon>
        <taxon>Chromadorea</taxon>
        <taxon>Rhabditida</taxon>
        <taxon>Rhabditina</taxon>
        <taxon>Rhabditomorpha</taxon>
        <taxon>Rhabditoidea</taxon>
        <taxon>Rhabditidae</taxon>
        <taxon>Peloderinae</taxon>
        <taxon>Caenorhabditis</taxon>
    </lineage>
</organism>